<evidence type="ECO:0000313" key="3">
    <source>
        <dbReference type="EMBL" id="KAJ7366299.1"/>
    </source>
</evidence>
<feature type="region of interest" description="Disordered" evidence="1">
    <location>
        <begin position="120"/>
        <end position="163"/>
    </location>
</feature>
<protein>
    <submittedName>
        <fullName evidence="3">Uncharacterized protein</fullName>
    </submittedName>
</protein>
<accession>A0AAD7AR80</accession>
<evidence type="ECO:0000256" key="1">
    <source>
        <dbReference type="SAM" id="MobiDB-lite"/>
    </source>
</evidence>
<evidence type="ECO:0000313" key="4">
    <source>
        <dbReference type="Proteomes" id="UP001218218"/>
    </source>
</evidence>
<sequence>MTHLVPSNMHSAVLSRPTKCSCIYGMRTCSHNPLLRIISMSPVQDQSQLDGDLARLTPFIECNNNSRMSTCTIVFVALLLVFYALALWDRWLNLKLRESQMLAVPTTARFYGATQDSSVRSRSPDVTSVALSDGTGNKKLSPNAKGSHLAPPIIKNSSPMPCL</sequence>
<feature type="compositionally biased region" description="Polar residues" evidence="1">
    <location>
        <begin position="120"/>
        <end position="140"/>
    </location>
</feature>
<gene>
    <name evidence="3" type="ORF">DFH08DRAFT_833940</name>
</gene>
<keyword evidence="4" id="KW-1185">Reference proteome</keyword>
<dbReference type="Proteomes" id="UP001218218">
    <property type="component" value="Unassembled WGS sequence"/>
</dbReference>
<reference evidence="3" key="1">
    <citation type="submission" date="2023-03" db="EMBL/GenBank/DDBJ databases">
        <title>Massive genome expansion in bonnet fungi (Mycena s.s.) driven by repeated elements and novel gene families across ecological guilds.</title>
        <authorList>
            <consortium name="Lawrence Berkeley National Laboratory"/>
            <person name="Harder C.B."/>
            <person name="Miyauchi S."/>
            <person name="Viragh M."/>
            <person name="Kuo A."/>
            <person name="Thoen E."/>
            <person name="Andreopoulos B."/>
            <person name="Lu D."/>
            <person name="Skrede I."/>
            <person name="Drula E."/>
            <person name="Henrissat B."/>
            <person name="Morin E."/>
            <person name="Kohler A."/>
            <person name="Barry K."/>
            <person name="LaButti K."/>
            <person name="Morin E."/>
            <person name="Salamov A."/>
            <person name="Lipzen A."/>
            <person name="Mereny Z."/>
            <person name="Hegedus B."/>
            <person name="Baldrian P."/>
            <person name="Stursova M."/>
            <person name="Weitz H."/>
            <person name="Taylor A."/>
            <person name="Grigoriev I.V."/>
            <person name="Nagy L.G."/>
            <person name="Martin F."/>
            <person name="Kauserud H."/>
        </authorList>
    </citation>
    <scope>NUCLEOTIDE SEQUENCE</scope>
    <source>
        <strain evidence="3">CBHHK002</strain>
    </source>
</reference>
<keyword evidence="2" id="KW-0812">Transmembrane</keyword>
<organism evidence="3 4">
    <name type="scientific">Mycena albidolilacea</name>
    <dbReference type="NCBI Taxonomy" id="1033008"/>
    <lineage>
        <taxon>Eukaryota</taxon>
        <taxon>Fungi</taxon>
        <taxon>Dikarya</taxon>
        <taxon>Basidiomycota</taxon>
        <taxon>Agaricomycotina</taxon>
        <taxon>Agaricomycetes</taxon>
        <taxon>Agaricomycetidae</taxon>
        <taxon>Agaricales</taxon>
        <taxon>Marasmiineae</taxon>
        <taxon>Mycenaceae</taxon>
        <taxon>Mycena</taxon>
    </lineage>
</organism>
<keyword evidence="2" id="KW-0472">Membrane</keyword>
<keyword evidence="2" id="KW-1133">Transmembrane helix</keyword>
<dbReference type="EMBL" id="JARIHO010000002">
    <property type="protein sequence ID" value="KAJ7366299.1"/>
    <property type="molecule type" value="Genomic_DNA"/>
</dbReference>
<dbReference type="AlphaFoldDB" id="A0AAD7AR80"/>
<name>A0AAD7AR80_9AGAR</name>
<comment type="caution">
    <text evidence="3">The sequence shown here is derived from an EMBL/GenBank/DDBJ whole genome shotgun (WGS) entry which is preliminary data.</text>
</comment>
<proteinExistence type="predicted"/>
<feature type="transmembrane region" description="Helical" evidence="2">
    <location>
        <begin position="73"/>
        <end position="92"/>
    </location>
</feature>
<evidence type="ECO:0000256" key="2">
    <source>
        <dbReference type="SAM" id="Phobius"/>
    </source>
</evidence>